<dbReference type="InterPro" id="IPR007421">
    <property type="entry name" value="Schlafen_AlbA_2_dom"/>
</dbReference>
<dbReference type="RefSeq" id="WP_019350058.1">
    <property type="nucleotide sequence ID" value="NZ_UGGT01000001.1"/>
</dbReference>
<dbReference type="InterPro" id="IPR049514">
    <property type="entry name" value="Fic-like_C"/>
</dbReference>
<dbReference type="InterPro" id="IPR038461">
    <property type="entry name" value="Schlafen_AlbA_2_dom_sf"/>
</dbReference>
<organism evidence="3 4">
    <name type="scientific">Fluoribacter dumoffii</name>
    <dbReference type="NCBI Taxonomy" id="463"/>
    <lineage>
        <taxon>Bacteria</taxon>
        <taxon>Pseudomonadati</taxon>
        <taxon>Pseudomonadota</taxon>
        <taxon>Gammaproteobacteria</taxon>
        <taxon>Legionellales</taxon>
        <taxon>Legionellaceae</taxon>
        <taxon>Fluoribacter</taxon>
    </lineage>
</organism>
<dbReference type="Pfam" id="PF13749">
    <property type="entry name" value="HATPase_c_4"/>
    <property type="match status" value="1"/>
</dbReference>
<protein>
    <submittedName>
        <fullName evidence="3">Divergent AAA domain</fullName>
    </submittedName>
</protein>
<dbReference type="Gene3D" id="3.30.950.30">
    <property type="entry name" value="Schlafen, AAA domain"/>
    <property type="match status" value="1"/>
</dbReference>
<dbReference type="PANTHER" id="PTHR30595:SF6">
    <property type="entry name" value="SCHLAFEN ALBA-2 DOMAIN-CONTAINING PROTEIN"/>
    <property type="match status" value="1"/>
</dbReference>
<sequence>MDIIKLSQLGEGNTLEYKRNTDKLDSILKSVSAFANTAGGIILIGVEDNGTIVGVSDIGKIQEQLSNSISNRIKPQLIPEITVTDINNKSVISVQIEHAPGPYYLSDKGEEKGVYIRVGNSNRLAGPEVIAEIKRSNNYSSFDKAPCDDVTETDLDKALVKSIYASRGRAIDTSKLMSLGILTKKGRRTVATNGGVILFGLPEIRETYFPYAEVRCARFKGTSRSEFIDRLNIEGGILAAIDEVPKFIRRNTKMAGKFGDMRRRDIPEYPVEGIREALTNAIAHANYEVTGSRIFIAIYDDRLEIQNPGIMMPGMSIEQFKAGVSRIRNPVIAKTLGQLELIEEWGSGYKRIQDACEQGGYPLPEWEEFGSALRVTFYPHLEVVELGAEPGTQLAPSQHSVIRELDLDDEMIQLIEFCKEKRSFQAMLEYMGWKDRTKFRRRFVSPLLEKGIIERTIPEKPSSSKQRYHITNHGFEILQKVKET</sequence>
<evidence type="ECO:0000313" key="3">
    <source>
        <dbReference type="EMBL" id="STO22117.1"/>
    </source>
</evidence>
<feature type="domain" description="Filamentation induced by cAMP protein Fic-like C-terminal" evidence="2">
    <location>
        <begin position="411"/>
        <end position="471"/>
    </location>
</feature>
<keyword evidence="4" id="KW-1185">Reference proteome</keyword>
<gene>
    <name evidence="3" type="ORF">NCTC11370_02202</name>
</gene>
<accession>A0A377GBB0</accession>
<dbReference type="InterPro" id="IPR038475">
    <property type="entry name" value="RecG_C_sf"/>
</dbReference>
<name>A0A377GBB0_9GAMM</name>
<evidence type="ECO:0000259" key="1">
    <source>
        <dbReference type="Pfam" id="PF04326"/>
    </source>
</evidence>
<dbReference type="AlphaFoldDB" id="A0A377GBB0"/>
<evidence type="ECO:0000313" key="4">
    <source>
        <dbReference type="Proteomes" id="UP000254554"/>
    </source>
</evidence>
<feature type="domain" description="Schlafen AlbA-2" evidence="1">
    <location>
        <begin position="11"/>
        <end position="124"/>
    </location>
</feature>
<dbReference type="Gene3D" id="3.30.565.60">
    <property type="match status" value="1"/>
</dbReference>
<reference evidence="3 4" key="1">
    <citation type="submission" date="2018-06" db="EMBL/GenBank/DDBJ databases">
        <authorList>
            <consortium name="Pathogen Informatics"/>
            <person name="Doyle S."/>
        </authorList>
    </citation>
    <scope>NUCLEOTIDE SEQUENCE [LARGE SCALE GENOMIC DNA]</scope>
    <source>
        <strain evidence="3 4">NCTC11370</strain>
    </source>
</reference>
<proteinExistence type="predicted"/>
<dbReference type="GeneID" id="93294382"/>
<evidence type="ECO:0000259" key="2">
    <source>
        <dbReference type="Pfam" id="PF21247"/>
    </source>
</evidence>
<dbReference type="Pfam" id="PF04326">
    <property type="entry name" value="SLFN_AlbA_2"/>
    <property type="match status" value="1"/>
</dbReference>
<dbReference type="OrthoDB" id="9805115at2"/>
<dbReference type="EMBL" id="UGGT01000001">
    <property type="protein sequence ID" value="STO22117.1"/>
    <property type="molecule type" value="Genomic_DNA"/>
</dbReference>
<dbReference type="STRING" id="1094715.GCA_000236165_02049"/>
<dbReference type="Proteomes" id="UP000254554">
    <property type="component" value="Unassembled WGS sequence"/>
</dbReference>
<dbReference type="Pfam" id="PF21247">
    <property type="entry name" value="Fic-like_C"/>
    <property type="match status" value="1"/>
</dbReference>
<dbReference type="PANTHER" id="PTHR30595">
    <property type="entry name" value="GLPR-RELATED TRANSCRIPTIONAL REPRESSOR"/>
    <property type="match status" value="1"/>
</dbReference>